<evidence type="ECO:0000313" key="12">
    <source>
        <dbReference type="Proteomes" id="UP000799766"/>
    </source>
</evidence>
<dbReference type="PANTHER" id="PTHR23502">
    <property type="entry name" value="MAJOR FACILITATOR SUPERFAMILY"/>
    <property type="match status" value="1"/>
</dbReference>
<dbReference type="GO" id="GO:0022857">
    <property type="term" value="F:transmembrane transporter activity"/>
    <property type="evidence" value="ECO:0007669"/>
    <property type="project" value="InterPro"/>
</dbReference>
<evidence type="ECO:0000256" key="1">
    <source>
        <dbReference type="ARBA" id="ARBA00004651"/>
    </source>
</evidence>
<dbReference type="CDD" id="cd17323">
    <property type="entry name" value="MFS_Tpo1_MDR_like"/>
    <property type="match status" value="1"/>
</dbReference>
<feature type="transmembrane region" description="Helical" evidence="9">
    <location>
        <begin position="379"/>
        <end position="400"/>
    </location>
</feature>
<feature type="compositionally biased region" description="Basic and acidic residues" evidence="8">
    <location>
        <begin position="592"/>
        <end position="603"/>
    </location>
</feature>
<evidence type="ECO:0000256" key="3">
    <source>
        <dbReference type="ARBA" id="ARBA00022475"/>
    </source>
</evidence>
<dbReference type="Pfam" id="PF07690">
    <property type="entry name" value="MFS_1"/>
    <property type="match status" value="1"/>
</dbReference>
<evidence type="ECO:0000256" key="4">
    <source>
        <dbReference type="ARBA" id="ARBA00022692"/>
    </source>
</evidence>
<proteinExistence type="inferred from homology"/>
<dbReference type="PANTHER" id="PTHR23502:SF186">
    <property type="entry name" value="MAJOR FACILITATOR SUPERFAMILY (MFS) PROFILE DOMAIN-CONTAINING PROTEIN"/>
    <property type="match status" value="1"/>
</dbReference>
<sequence length="620" mass="67846">MDVESGDSPGPTNIPHFKALLDQGFVTPEVAKAHYDGSGTVEDPYVVEWIENDSRNPQLFNPYYKWQIALAQALTTLAVAFCSSAYAGGMPEIMLKWQVSQEVATLGLSLFVMGFAVGPLIWAPISELYGRQVVFIIAFGAFTAFNAATAGAQNIETVIVLRFFSGAFGASALTNAGAVIADIFPPKERGVAMGFFSAAPFMGPVLGPIVGGFVGQGPGFRWIEGIMAILSGVMWVWGSLMIPETYAPVLLRRRAQRLAAMNPEKVYRSKVDIDHGAVSAGEAFGAAIGRPWILLFMEPIVLILSLYMSIIYGTLYMLFGAYPIVFQGERGWSQGIAGLAFIGVMIGMFGAITYSMVIDKKAYLKAVKNSPSGFAPPEARLPASMVGAVTLPIGLFWFAWTNDSSVHWLSPVAAGVPFGFSMVLVFLSVMNYLIDAYTIFAASVLAGSSILRSCFGAAFPLFTRQMYDGLGIHWASSIPAFLGLACLPFPFLFYKYGAAIRLRCTYAAQADRFMQSIRTRAAPAKEKTSDVDGAAEAAEDEDKEKREREEAAESSGRESPAEERPHFEPVRSGRSTESRREEELEYEPDPFDIDRVHTRESFASHHSHHHHHHHHHNDKK</sequence>
<feature type="compositionally biased region" description="Basic residues" evidence="8">
    <location>
        <begin position="605"/>
        <end position="620"/>
    </location>
</feature>
<dbReference type="InterPro" id="IPR020846">
    <property type="entry name" value="MFS_dom"/>
</dbReference>
<feature type="transmembrane region" description="Helical" evidence="9">
    <location>
        <begin position="474"/>
        <end position="494"/>
    </location>
</feature>
<feature type="compositionally biased region" description="Basic and acidic residues" evidence="8">
    <location>
        <begin position="543"/>
        <end position="582"/>
    </location>
</feature>
<dbReference type="Gene3D" id="1.20.1250.20">
    <property type="entry name" value="MFS general substrate transporter like domains"/>
    <property type="match status" value="1"/>
</dbReference>
<feature type="transmembrane region" description="Helical" evidence="9">
    <location>
        <begin position="159"/>
        <end position="184"/>
    </location>
</feature>
<dbReference type="OrthoDB" id="446368at2759"/>
<reference evidence="11" key="1">
    <citation type="journal article" date="2020" name="Stud. Mycol.">
        <title>101 Dothideomycetes genomes: a test case for predicting lifestyles and emergence of pathogens.</title>
        <authorList>
            <person name="Haridas S."/>
            <person name="Albert R."/>
            <person name="Binder M."/>
            <person name="Bloem J."/>
            <person name="Labutti K."/>
            <person name="Salamov A."/>
            <person name="Andreopoulos B."/>
            <person name="Baker S."/>
            <person name="Barry K."/>
            <person name="Bills G."/>
            <person name="Bluhm B."/>
            <person name="Cannon C."/>
            <person name="Castanera R."/>
            <person name="Culley D."/>
            <person name="Daum C."/>
            <person name="Ezra D."/>
            <person name="Gonzalez J."/>
            <person name="Henrissat B."/>
            <person name="Kuo A."/>
            <person name="Liang C."/>
            <person name="Lipzen A."/>
            <person name="Lutzoni F."/>
            <person name="Magnuson J."/>
            <person name="Mondo S."/>
            <person name="Nolan M."/>
            <person name="Ohm R."/>
            <person name="Pangilinan J."/>
            <person name="Park H.-J."/>
            <person name="Ramirez L."/>
            <person name="Alfaro M."/>
            <person name="Sun H."/>
            <person name="Tritt A."/>
            <person name="Yoshinaga Y."/>
            <person name="Zwiers L.-H."/>
            <person name="Turgeon B."/>
            <person name="Goodwin S."/>
            <person name="Spatafora J."/>
            <person name="Crous P."/>
            <person name="Grigoriev I."/>
        </authorList>
    </citation>
    <scope>NUCLEOTIDE SEQUENCE</scope>
    <source>
        <strain evidence="11">ATCC 16933</strain>
    </source>
</reference>
<feature type="transmembrane region" description="Helical" evidence="9">
    <location>
        <begin position="103"/>
        <end position="122"/>
    </location>
</feature>
<feature type="domain" description="Major facilitator superfamily (MFS) profile" evidence="10">
    <location>
        <begin position="68"/>
        <end position="503"/>
    </location>
</feature>
<keyword evidence="6 9" id="KW-0472">Membrane</keyword>
<organism evidence="11 12">
    <name type="scientific">Lineolata rhizophorae</name>
    <dbReference type="NCBI Taxonomy" id="578093"/>
    <lineage>
        <taxon>Eukaryota</taxon>
        <taxon>Fungi</taxon>
        <taxon>Dikarya</taxon>
        <taxon>Ascomycota</taxon>
        <taxon>Pezizomycotina</taxon>
        <taxon>Dothideomycetes</taxon>
        <taxon>Dothideomycetes incertae sedis</taxon>
        <taxon>Lineolatales</taxon>
        <taxon>Lineolataceae</taxon>
        <taxon>Lineolata</taxon>
    </lineage>
</organism>
<dbReference type="FunFam" id="1.20.1250.20:FF:000266">
    <property type="entry name" value="MFS multidrug transporter, putative"/>
    <property type="match status" value="1"/>
</dbReference>
<evidence type="ECO:0000256" key="6">
    <source>
        <dbReference type="ARBA" id="ARBA00023136"/>
    </source>
</evidence>
<protein>
    <submittedName>
        <fullName evidence="11">Major facilitator superfamily domain-containing protein</fullName>
    </submittedName>
</protein>
<evidence type="ECO:0000256" key="5">
    <source>
        <dbReference type="ARBA" id="ARBA00022989"/>
    </source>
</evidence>
<comment type="subcellular location">
    <subcellularLocation>
        <location evidence="1">Cell membrane</location>
        <topology evidence="1">Multi-pass membrane protein</topology>
    </subcellularLocation>
</comment>
<feature type="transmembrane region" description="Helical" evidence="9">
    <location>
        <begin position="439"/>
        <end position="462"/>
    </location>
</feature>
<dbReference type="PROSITE" id="PS50850">
    <property type="entry name" value="MFS"/>
    <property type="match status" value="1"/>
</dbReference>
<dbReference type="EMBL" id="MU001672">
    <property type="protein sequence ID" value="KAF2461120.1"/>
    <property type="molecule type" value="Genomic_DNA"/>
</dbReference>
<evidence type="ECO:0000313" key="11">
    <source>
        <dbReference type="EMBL" id="KAF2461120.1"/>
    </source>
</evidence>
<feature type="transmembrane region" description="Helical" evidence="9">
    <location>
        <begin position="68"/>
        <end position="88"/>
    </location>
</feature>
<dbReference type="Proteomes" id="UP000799766">
    <property type="component" value="Unassembled WGS sequence"/>
</dbReference>
<keyword evidence="2" id="KW-0813">Transport</keyword>
<feature type="transmembrane region" description="Helical" evidence="9">
    <location>
        <begin position="134"/>
        <end position="153"/>
    </location>
</feature>
<evidence type="ECO:0000256" key="9">
    <source>
        <dbReference type="SAM" id="Phobius"/>
    </source>
</evidence>
<dbReference type="InterPro" id="IPR036259">
    <property type="entry name" value="MFS_trans_sf"/>
</dbReference>
<feature type="transmembrane region" description="Helical" evidence="9">
    <location>
        <begin position="226"/>
        <end position="251"/>
    </location>
</feature>
<feature type="transmembrane region" description="Helical" evidence="9">
    <location>
        <begin position="406"/>
        <end position="427"/>
    </location>
</feature>
<feature type="region of interest" description="Disordered" evidence="8">
    <location>
        <begin position="521"/>
        <end position="620"/>
    </location>
</feature>
<name>A0A6A6PB10_9PEZI</name>
<dbReference type="GO" id="GO:0005886">
    <property type="term" value="C:plasma membrane"/>
    <property type="evidence" value="ECO:0007669"/>
    <property type="project" value="UniProtKB-SubCell"/>
</dbReference>
<comment type="similarity">
    <text evidence="7">Belongs to the major facilitator superfamily. DHA1 family. Polyamines/proton antiporter (TC 2.A.1.2.16) subfamily.</text>
</comment>
<evidence type="ECO:0000256" key="2">
    <source>
        <dbReference type="ARBA" id="ARBA00022448"/>
    </source>
</evidence>
<keyword evidence="5 9" id="KW-1133">Transmembrane helix</keyword>
<dbReference type="SUPFAM" id="SSF103473">
    <property type="entry name" value="MFS general substrate transporter"/>
    <property type="match status" value="1"/>
</dbReference>
<keyword evidence="3" id="KW-1003">Cell membrane</keyword>
<evidence type="ECO:0000256" key="7">
    <source>
        <dbReference type="ARBA" id="ARBA00038459"/>
    </source>
</evidence>
<gene>
    <name evidence="11" type="ORF">BDY21DRAFT_278992</name>
</gene>
<keyword evidence="12" id="KW-1185">Reference proteome</keyword>
<feature type="transmembrane region" description="Helical" evidence="9">
    <location>
        <begin position="300"/>
        <end position="324"/>
    </location>
</feature>
<evidence type="ECO:0000256" key="8">
    <source>
        <dbReference type="SAM" id="MobiDB-lite"/>
    </source>
</evidence>
<dbReference type="InterPro" id="IPR011701">
    <property type="entry name" value="MFS"/>
</dbReference>
<dbReference type="AlphaFoldDB" id="A0A6A6PB10"/>
<evidence type="ECO:0000259" key="10">
    <source>
        <dbReference type="PROSITE" id="PS50850"/>
    </source>
</evidence>
<feature type="transmembrane region" description="Helical" evidence="9">
    <location>
        <begin position="336"/>
        <end position="358"/>
    </location>
</feature>
<feature type="transmembrane region" description="Helical" evidence="9">
    <location>
        <begin position="191"/>
        <end position="214"/>
    </location>
</feature>
<keyword evidence="4 9" id="KW-0812">Transmembrane</keyword>
<accession>A0A6A6PB10</accession>